<dbReference type="Proteomes" id="UP000235116">
    <property type="component" value="Chromosome"/>
</dbReference>
<proteinExistence type="predicted"/>
<dbReference type="OrthoDB" id="1523296at2"/>
<accession>A0A2K9LLN5</accession>
<gene>
    <name evidence="1" type="ORF">Kalk_12190</name>
</gene>
<reference evidence="2" key="1">
    <citation type="submission" date="2017-08" db="EMBL/GenBank/DDBJ databases">
        <title>Direct submision.</title>
        <authorList>
            <person name="Kim S.-J."/>
            <person name="Rhee S.-K."/>
        </authorList>
    </citation>
    <scope>NUCLEOTIDE SEQUENCE [LARGE SCALE GENOMIC DNA]</scope>
    <source>
        <strain evidence="2">GI5</strain>
    </source>
</reference>
<dbReference type="NCBIfam" id="TIGR03347">
    <property type="entry name" value="VI_chp_1"/>
    <property type="match status" value="1"/>
</dbReference>
<protein>
    <recommendedName>
        <fullName evidence="3">Type VI secretion protein</fullName>
    </recommendedName>
</protein>
<dbReference type="RefSeq" id="WP_101894516.1">
    <property type="nucleotide sequence ID" value="NZ_CP022684.1"/>
</dbReference>
<evidence type="ECO:0000313" key="1">
    <source>
        <dbReference type="EMBL" id="AUM13137.1"/>
    </source>
</evidence>
<evidence type="ECO:0008006" key="3">
    <source>
        <dbReference type="Google" id="ProtNLM"/>
    </source>
</evidence>
<organism evidence="1 2">
    <name type="scientific">Ketobacter alkanivorans</name>
    <dbReference type="NCBI Taxonomy" id="1917421"/>
    <lineage>
        <taxon>Bacteria</taxon>
        <taxon>Pseudomonadati</taxon>
        <taxon>Pseudomonadota</taxon>
        <taxon>Gammaproteobacteria</taxon>
        <taxon>Pseudomonadales</taxon>
        <taxon>Ketobacteraceae</taxon>
        <taxon>Ketobacter</taxon>
    </lineage>
</organism>
<dbReference type="KEGG" id="kak:Kalk_12190"/>
<dbReference type="Pfam" id="PF06996">
    <property type="entry name" value="T6SS_TssG"/>
    <property type="match status" value="1"/>
</dbReference>
<dbReference type="PANTHER" id="PTHR35564:SF4">
    <property type="entry name" value="CYTOPLASMIC PROTEIN"/>
    <property type="match status" value="1"/>
</dbReference>
<name>A0A2K9LLN5_9GAMM</name>
<sequence length="379" mass="43007">MASARRRKSLAVTKQLQEEPYRFEFFQAVRLLEMAARLKAGENKKFARVPVAKGAPPNRESIRFRAQASLAFRGADVDRIEITETIEQDDGEAPQKQWQMLINSFGLFGSNGVLPYHMSELVIQRLRQKDRSLANFLDVLNHRSTSLYYQAWHKYRLPVVYERAHREGLNRNDIFSHVLASFIGLGTEKLQERLPIPDDALLGFSGQLSRGTPSAPTMARILEHYFELPINVEQFIGKWQPLPEDMQSRIPGLGVPLGQNNVLGENVILGRHCWDIQSKFRISLSRLTYEQFVSIAPGTKKMKALKALARFMAGTEFDFDIEISIRQCDLPRTGLGQVAQLDGKAIKGGELMLGWNSGLSSKKDNLQDQNRLIQIRVSE</sequence>
<evidence type="ECO:0000313" key="2">
    <source>
        <dbReference type="Proteomes" id="UP000235116"/>
    </source>
</evidence>
<keyword evidence="2" id="KW-1185">Reference proteome</keyword>
<dbReference type="AlphaFoldDB" id="A0A2K9LLN5"/>
<dbReference type="InterPro" id="IPR010732">
    <property type="entry name" value="T6SS_TssG-like"/>
</dbReference>
<dbReference type="PANTHER" id="PTHR35564">
    <property type="match status" value="1"/>
</dbReference>
<dbReference type="EMBL" id="CP022684">
    <property type="protein sequence ID" value="AUM13137.1"/>
    <property type="molecule type" value="Genomic_DNA"/>
</dbReference>